<feature type="domain" description="Sodium/calcium exchanger membrane region" evidence="10">
    <location>
        <begin position="474"/>
        <end position="617"/>
    </location>
</feature>
<evidence type="ECO:0000313" key="11">
    <source>
        <dbReference type="EMBL" id="KAK3379882.1"/>
    </source>
</evidence>
<feature type="compositionally biased region" description="Basic and acidic residues" evidence="8">
    <location>
        <begin position="96"/>
        <end position="111"/>
    </location>
</feature>
<keyword evidence="4 9" id="KW-0812">Transmembrane</keyword>
<evidence type="ECO:0000256" key="1">
    <source>
        <dbReference type="ARBA" id="ARBA00004127"/>
    </source>
</evidence>
<feature type="compositionally biased region" description="Basic and acidic residues" evidence="8">
    <location>
        <begin position="164"/>
        <end position="177"/>
    </location>
</feature>
<dbReference type="InterPro" id="IPR044880">
    <property type="entry name" value="NCX_ion-bd_dom_sf"/>
</dbReference>
<evidence type="ECO:0000256" key="3">
    <source>
        <dbReference type="ARBA" id="ARBA00022448"/>
    </source>
</evidence>
<dbReference type="GO" id="GO:0015369">
    <property type="term" value="F:calcium:proton antiporter activity"/>
    <property type="evidence" value="ECO:0007669"/>
    <property type="project" value="TreeGrafter"/>
</dbReference>
<dbReference type="GO" id="GO:0000329">
    <property type="term" value="C:fungal-type vacuole membrane"/>
    <property type="evidence" value="ECO:0007669"/>
    <property type="project" value="TreeGrafter"/>
</dbReference>
<keyword evidence="6" id="KW-0406">Ion transport</keyword>
<evidence type="ECO:0000256" key="5">
    <source>
        <dbReference type="ARBA" id="ARBA00022989"/>
    </source>
</evidence>
<gene>
    <name evidence="11" type="ORF">B0T24DRAFT_613334</name>
</gene>
<evidence type="ECO:0000259" key="10">
    <source>
        <dbReference type="Pfam" id="PF01699"/>
    </source>
</evidence>
<protein>
    <submittedName>
        <fullName evidence="11">Sodium/calcium exchanger protein-domain-containing protein</fullName>
    </submittedName>
</protein>
<dbReference type="EMBL" id="JAULSN010000002">
    <property type="protein sequence ID" value="KAK3379882.1"/>
    <property type="molecule type" value="Genomic_DNA"/>
</dbReference>
<feature type="compositionally biased region" description="Low complexity" evidence="8">
    <location>
        <begin position="69"/>
        <end position="81"/>
    </location>
</feature>
<evidence type="ECO:0000256" key="4">
    <source>
        <dbReference type="ARBA" id="ARBA00022692"/>
    </source>
</evidence>
<feature type="domain" description="Sodium/calcium exchanger membrane region" evidence="10">
    <location>
        <begin position="232"/>
        <end position="385"/>
    </location>
</feature>
<sequence>MASFNLLALKRKAHNEGRQNAEFNPFSLNFRNEARSPRSETWDAGSQLEGGQLRSPGLPSPGNGFLPLSASQSAPVQPSSSRGPRFGNRGPAVSRSGKEQEAPRRDQHDEGAGTGAGTGAGASSGGDASLASQQSTSLGTNADGQNLVRRKTTSSRESQSDANVLDRNKEGAIDGGEKKKKKNRTFFKHLTPKTPFTVGNQITRTLFNSWINVLLIAAPVGIALNYVKGISGVVVFVVNFIAIVPLAAMLSFATEEIALRTGETVGGLLNATFGNAVELIIAIIALIDNKVVIVQTSLIGSILSNLLLVLGMCFFFGGLRRQEQFFNTVVAQTAASLLALAVAGVIVPTVFDIASNTPTSDVAKLSRGTSVVLLFVYGGYLFFQLKTHSKVFAEPSQKVEAKPFRRHKTPSTKSLDDNAFEQGIVRPAGIFAGHSLPAEQTDNEKLREHLTTPPKTDEDEEEEGEEPQLHFYVAIATLLISTVIIAFCAEFMVDGIDSVTGTISAEFVGLILLPIVGNAAEHATAVTVAIKDKMDLAIGVAVGSSMQVALFIIPLLVIIGWGLGKDAMSLSFDPFQVAVLFVAVLLVNYLIADGKSHWLEGMLLMCLYIIIAVCSWWYPTSQSGEKDASAGDSGFNVTTRSY</sequence>
<feature type="region of interest" description="Disordered" evidence="8">
    <location>
        <begin position="623"/>
        <end position="642"/>
    </location>
</feature>
<keyword evidence="5 9" id="KW-1133">Transmembrane helix</keyword>
<feature type="transmembrane region" description="Helical" evidence="9">
    <location>
        <begin position="598"/>
        <end position="618"/>
    </location>
</feature>
<feature type="transmembrane region" description="Helical" evidence="9">
    <location>
        <begin position="210"/>
        <end position="227"/>
    </location>
</feature>
<comment type="similarity">
    <text evidence="2">Belongs to the Ca(2+):cation antiporter (CaCA) (TC 2.A.19) family.</text>
</comment>
<comment type="caution">
    <text evidence="11">The sequence shown here is derived from an EMBL/GenBank/DDBJ whole genome shotgun (WGS) entry which is preliminary data.</text>
</comment>
<feature type="transmembrane region" description="Helical" evidence="9">
    <location>
        <begin position="265"/>
        <end position="287"/>
    </location>
</feature>
<keyword evidence="12" id="KW-1185">Reference proteome</keyword>
<dbReference type="InterPro" id="IPR004713">
    <property type="entry name" value="CaH_exchang"/>
</dbReference>
<evidence type="ECO:0000256" key="8">
    <source>
        <dbReference type="SAM" id="MobiDB-lite"/>
    </source>
</evidence>
<feature type="compositionally biased region" description="Gly residues" evidence="8">
    <location>
        <begin position="112"/>
        <end position="124"/>
    </location>
</feature>
<reference evidence="11" key="1">
    <citation type="journal article" date="2023" name="Mol. Phylogenet. Evol.">
        <title>Genome-scale phylogeny and comparative genomics of the fungal order Sordariales.</title>
        <authorList>
            <person name="Hensen N."/>
            <person name="Bonometti L."/>
            <person name="Westerberg I."/>
            <person name="Brannstrom I.O."/>
            <person name="Guillou S."/>
            <person name="Cros-Aarteil S."/>
            <person name="Calhoun S."/>
            <person name="Haridas S."/>
            <person name="Kuo A."/>
            <person name="Mondo S."/>
            <person name="Pangilinan J."/>
            <person name="Riley R."/>
            <person name="LaButti K."/>
            <person name="Andreopoulos B."/>
            <person name="Lipzen A."/>
            <person name="Chen C."/>
            <person name="Yan M."/>
            <person name="Daum C."/>
            <person name="Ng V."/>
            <person name="Clum A."/>
            <person name="Steindorff A."/>
            <person name="Ohm R.A."/>
            <person name="Martin F."/>
            <person name="Silar P."/>
            <person name="Natvig D.O."/>
            <person name="Lalanne C."/>
            <person name="Gautier V."/>
            <person name="Ament-Velasquez S.L."/>
            <person name="Kruys A."/>
            <person name="Hutchinson M.I."/>
            <person name="Powell A.J."/>
            <person name="Barry K."/>
            <person name="Miller A.N."/>
            <person name="Grigoriev I.V."/>
            <person name="Debuchy R."/>
            <person name="Gladieux P."/>
            <person name="Hiltunen Thoren M."/>
            <person name="Johannesson H."/>
        </authorList>
    </citation>
    <scope>NUCLEOTIDE SEQUENCE</scope>
    <source>
        <strain evidence="11">CBS 958.72</strain>
    </source>
</reference>
<evidence type="ECO:0000256" key="2">
    <source>
        <dbReference type="ARBA" id="ARBA00008170"/>
    </source>
</evidence>
<feature type="transmembrane region" description="Helical" evidence="9">
    <location>
        <begin position="536"/>
        <end position="563"/>
    </location>
</feature>
<feature type="transmembrane region" description="Helical" evidence="9">
    <location>
        <begin position="233"/>
        <end position="253"/>
    </location>
</feature>
<dbReference type="GO" id="GO:0012505">
    <property type="term" value="C:endomembrane system"/>
    <property type="evidence" value="ECO:0007669"/>
    <property type="project" value="UniProtKB-SubCell"/>
</dbReference>
<keyword evidence="7 9" id="KW-0472">Membrane</keyword>
<proteinExistence type="inferred from homology"/>
<feature type="transmembrane region" description="Helical" evidence="9">
    <location>
        <begin position="329"/>
        <end position="353"/>
    </location>
</feature>
<feature type="transmembrane region" description="Helical" evidence="9">
    <location>
        <begin position="293"/>
        <end position="317"/>
    </location>
</feature>
<accession>A0AAE0TT88</accession>
<dbReference type="GO" id="GO:0006874">
    <property type="term" value="P:intracellular calcium ion homeostasis"/>
    <property type="evidence" value="ECO:0007669"/>
    <property type="project" value="TreeGrafter"/>
</dbReference>
<dbReference type="Gene3D" id="1.20.1420.30">
    <property type="entry name" value="NCX, central ion-binding region"/>
    <property type="match status" value="2"/>
</dbReference>
<feature type="compositionally biased region" description="Basic and acidic residues" evidence="8">
    <location>
        <begin position="32"/>
        <end position="41"/>
    </location>
</feature>
<name>A0AAE0TT88_9PEZI</name>
<dbReference type="FunFam" id="1.20.1420.30:FF:000011">
    <property type="entry name" value="Vacuolar calcium ion transporter"/>
    <property type="match status" value="1"/>
</dbReference>
<evidence type="ECO:0000256" key="7">
    <source>
        <dbReference type="ARBA" id="ARBA00023136"/>
    </source>
</evidence>
<evidence type="ECO:0000256" key="9">
    <source>
        <dbReference type="SAM" id="Phobius"/>
    </source>
</evidence>
<feature type="compositionally biased region" description="Polar residues" evidence="8">
    <location>
        <begin position="133"/>
        <end position="144"/>
    </location>
</feature>
<evidence type="ECO:0000313" key="12">
    <source>
        <dbReference type="Proteomes" id="UP001287356"/>
    </source>
</evidence>
<feature type="region of interest" description="Disordered" evidence="8">
    <location>
        <begin position="441"/>
        <end position="464"/>
    </location>
</feature>
<evidence type="ECO:0000256" key="6">
    <source>
        <dbReference type="ARBA" id="ARBA00023065"/>
    </source>
</evidence>
<dbReference type="Proteomes" id="UP001287356">
    <property type="component" value="Unassembled WGS sequence"/>
</dbReference>
<feature type="region of interest" description="Disordered" evidence="8">
    <location>
        <begin position="13"/>
        <end position="178"/>
    </location>
</feature>
<feature type="transmembrane region" description="Helical" evidence="9">
    <location>
        <begin position="575"/>
        <end position="591"/>
    </location>
</feature>
<dbReference type="PANTHER" id="PTHR31503">
    <property type="entry name" value="VACUOLAR CALCIUM ION TRANSPORTER"/>
    <property type="match status" value="1"/>
</dbReference>
<feature type="transmembrane region" description="Helical" evidence="9">
    <location>
        <begin position="471"/>
        <end position="493"/>
    </location>
</feature>
<dbReference type="InterPro" id="IPR004837">
    <property type="entry name" value="NaCa_Exmemb"/>
</dbReference>
<dbReference type="AlphaFoldDB" id="A0AAE0TT88"/>
<organism evidence="11 12">
    <name type="scientific">Lasiosphaeria ovina</name>
    <dbReference type="NCBI Taxonomy" id="92902"/>
    <lineage>
        <taxon>Eukaryota</taxon>
        <taxon>Fungi</taxon>
        <taxon>Dikarya</taxon>
        <taxon>Ascomycota</taxon>
        <taxon>Pezizomycotina</taxon>
        <taxon>Sordariomycetes</taxon>
        <taxon>Sordariomycetidae</taxon>
        <taxon>Sordariales</taxon>
        <taxon>Lasiosphaeriaceae</taxon>
        <taxon>Lasiosphaeria</taxon>
    </lineage>
</organism>
<reference evidence="11" key="2">
    <citation type="submission" date="2023-06" db="EMBL/GenBank/DDBJ databases">
        <authorList>
            <consortium name="Lawrence Berkeley National Laboratory"/>
            <person name="Haridas S."/>
            <person name="Hensen N."/>
            <person name="Bonometti L."/>
            <person name="Westerberg I."/>
            <person name="Brannstrom I.O."/>
            <person name="Guillou S."/>
            <person name="Cros-Aarteil S."/>
            <person name="Calhoun S."/>
            <person name="Kuo A."/>
            <person name="Mondo S."/>
            <person name="Pangilinan J."/>
            <person name="Riley R."/>
            <person name="Labutti K."/>
            <person name="Andreopoulos B."/>
            <person name="Lipzen A."/>
            <person name="Chen C."/>
            <person name="Yanf M."/>
            <person name="Daum C."/>
            <person name="Ng V."/>
            <person name="Clum A."/>
            <person name="Steindorff A."/>
            <person name="Ohm R."/>
            <person name="Martin F."/>
            <person name="Silar P."/>
            <person name="Natvig D."/>
            <person name="Lalanne C."/>
            <person name="Gautier V."/>
            <person name="Ament-Velasquez S.L."/>
            <person name="Kruys A."/>
            <person name="Hutchinson M.I."/>
            <person name="Powell A.J."/>
            <person name="Barry K."/>
            <person name="Miller A.N."/>
            <person name="Grigoriev I.V."/>
            <person name="Debuchy R."/>
            <person name="Gladieux P."/>
            <person name="Thoren M.H."/>
            <person name="Johannesson H."/>
        </authorList>
    </citation>
    <scope>NUCLEOTIDE SEQUENCE</scope>
    <source>
        <strain evidence="11">CBS 958.72</strain>
    </source>
</reference>
<comment type="subcellular location">
    <subcellularLocation>
        <location evidence="1">Endomembrane system</location>
        <topology evidence="1">Multi-pass membrane protein</topology>
    </subcellularLocation>
</comment>
<keyword evidence="3" id="KW-0813">Transport</keyword>
<dbReference type="Pfam" id="PF01699">
    <property type="entry name" value="Na_Ca_ex"/>
    <property type="match status" value="2"/>
</dbReference>
<feature type="transmembrane region" description="Helical" evidence="9">
    <location>
        <begin position="365"/>
        <end position="383"/>
    </location>
</feature>
<dbReference type="PANTHER" id="PTHR31503:SF20">
    <property type="entry name" value="CA(2+)_H(+) EXCHANGER, PUTATIVE (EUROFUNG)-RELATED"/>
    <property type="match status" value="1"/>
</dbReference>